<comment type="pathway">
    <text evidence="1">Protein modification; protein ubiquitination.</text>
</comment>
<dbReference type="Proteomes" id="UP000087171">
    <property type="component" value="Chromosome Ca1"/>
</dbReference>
<evidence type="ECO:0000256" key="3">
    <source>
        <dbReference type="ARBA" id="ARBA00022786"/>
    </source>
</evidence>
<dbReference type="OrthoDB" id="2342932at2759"/>
<evidence type="ECO:0000313" key="5">
    <source>
        <dbReference type="Proteomes" id="UP000087171"/>
    </source>
</evidence>
<dbReference type="RefSeq" id="XP_004488414.1">
    <property type="nucleotide sequence ID" value="XM_004488357.1"/>
</dbReference>
<accession>A0A1S2XH83</accession>
<dbReference type="GO" id="GO:0009867">
    <property type="term" value="P:jasmonic acid mediated signaling pathway"/>
    <property type="evidence" value="ECO:0007669"/>
    <property type="project" value="UniProtKB-ARBA"/>
</dbReference>
<dbReference type="PANTHER" id="PTHR11165">
    <property type="entry name" value="SKP1"/>
    <property type="match status" value="1"/>
</dbReference>
<name>A0A1S2XH83_CICAR</name>
<gene>
    <name evidence="6" type="primary">LOC101506795</name>
</gene>
<dbReference type="SMART" id="SM00512">
    <property type="entry name" value="Skp1"/>
    <property type="match status" value="1"/>
</dbReference>
<dbReference type="PaxDb" id="3827-XP_004488414.1"/>
<dbReference type="UniPathway" id="UPA00143"/>
<evidence type="ECO:0000259" key="4">
    <source>
        <dbReference type="Pfam" id="PF03931"/>
    </source>
</evidence>
<dbReference type="GO" id="GO:0006511">
    <property type="term" value="P:ubiquitin-dependent protein catabolic process"/>
    <property type="evidence" value="ECO:0007669"/>
    <property type="project" value="InterPro"/>
</dbReference>
<dbReference type="InterPro" id="IPR001232">
    <property type="entry name" value="SKP1-like"/>
</dbReference>
<dbReference type="AlphaFoldDB" id="A0A1S2XH83"/>
<reference evidence="6" key="2">
    <citation type="submission" date="2025-08" db="UniProtKB">
        <authorList>
            <consortium name="RefSeq"/>
        </authorList>
    </citation>
    <scope>IDENTIFICATION</scope>
    <source>
        <tissue evidence="6">Etiolated seedlings</tissue>
    </source>
</reference>
<dbReference type="InterPro" id="IPR016073">
    <property type="entry name" value="Skp1_comp_POZ"/>
</dbReference>
<sequence>MKEDISKVTKSSNMIILKTTDGVFFKVESKIVKMMETVQSLIDKSEDTATIITLPNIFSDDLAMIINYCKKLLHYEQEETNDAKDEFDVEFENQLSEDDIIERRCKLPRHK</sequence>
<dbReference type="GO" id="GO:0016567">
    <property type="term" value="P:protein ubiquitination"/>
    <property type="evidence" value="ECO:0007669"/>
    <property type="project" value="UniProtKB-UniPathway"/>
</dbReference>
<organism evidence="5 6">
    <name type="scientific">Cicer arietinum</name>
    <name type="common">Chickpea</name>
    <name type="synonym">Garbanzo</name>
    <dbReference type="NCBI Taxonomy" id="3827"/>
    <lineage>
        <taxon>Eukaryota</taxon>
        <taxon>Viridiplantae</taxon>
        <taxon>Streptophyta</taxon>
        <taxon>Embryophyta</taxon>
        <taxon>Tracheophyta</taxon>
        <taxon>Spermatophyta</taxon>
        <taxon>Magnoliopsida</taxon>
        <taxon>eudicotyledons</taxon>
        <taxon>Gunneridae</taxon>
        <taxon>Pentapetalae</taxon>
        <taxon>rosids</taxon>
        <taxon>fabids</taxon>
        <taxon>Fabales</taxon>
        <taxon>Fabaceae</taxon>
        <taxon>Papilionoideae</taxon>
        <taxon>50 kb inversion clade</taxon>
        <taxon>NPAAA clade</taxon>
        <taxon>Hologalegina</taxon>
        <taxon>IRL clade</taxon>
        <taxon>Cicereae</taxon>
        <taxon>Cicer</taxon>
    </lineage>
</organism>
<keyword evidence="5" id="KW-1185">Reference proteome</keyword>
<dbReference type="InterPro" id="IPR011333">
    <property type="entry name" value="SKP1/BTB/POZ_sf"/>
</dbReference>
<evidence type="ECO:0000256" key="1">
    <source>
        <dbReference type="ARBA" id="ARBA00004906"/>
    </source>
</evidence>
<proteinExistence type="inferred from homology"/>
<dbReference type="Pfam" id="PF03931">
    <property type="entry name" value="Skp1_POZ"/>
    <property type="match status" value="1"/>
</dbReference>
<evidence type="ECO:0000256" key="2">
    <source>
        <dbReference type="ARBA" id="ARBA00009993"/>
    </source>
</evidence>
<evidence type="ECO:0000313" key="6">
    <source>
        <dbReference type="RefSeq" id="XP_004488414.1"/>
    </source>
</evidence>
<keyword evidence="3" id="KW-0833">Ubl conjugation pathway</keyword>
<feature type="domain" description="SKP1 component POZ" evidence="4">
    <location>
        <begin position="13"/>
        <end position="71"/>
    </location>
</feature>
<protein>
    <submittedName>
        <fullName evidence="6">SKP1-like protein 19</fullName>
    </submittedName>
</protein>
<dbReference type="InterPro" id="IPR016897">
    <property type="entry name" value="SKP1"/>
</dbReference>
<dbReference type="SUPFAM" id="SSF54695">
    <property type="entry name" value="POZ domain"/>
    <property type="match status" value="1"/>
</dbReference>
<comment type="similarity">
    <text evidence="2">Belongs to the SKP1 family.</text>
</comment>
<dbReference type="Gene3D" id="3.30.710.10">
    <property type="entry name" value="Potassium Channel Kv1.1, Chain A"/>
    <property type="match status" value="1"/>
</dbReference>
<reference evidence="5" key="1">
    <citation type="journal article" date="2013" name="Nat. Biotechnol.">
        <title>Draft genome sequence of chickpea (Cicer arietinum) provides a resource for trait improvement.</title>
        <authorList>
            <person name="Varshney R.K."/>
            <person name="Song C."/>
            <person name="Saxena R.K."/>
            <person name="Azam S."/>
            <person name="Yu S."/>
            <person name="Sharpe A.G."/>
            <person name="Cannon S."/>
            <person name="Baek J."/>
            <person name="Rosen B.D."/>
            <person name="Tar'an B."/>
            <person name="Millan T."/>
            <person name="Zhang X."/>
            <person name="Ramsay L.D."/>
            <person name="Iwata A."/>
            <person name="Wang Y."/>
            <person name="Nelson W."/>
            <person name="Farmer A.D."/>
            <person name="Gaur P.M."/>
            <person name="Soderlund C."/>
            <person name="Penmetsa R.V."/>
            <person name="Xu C."/>
            <person name="Bharti A.K."/>
            <person name="He W."/>
            <person name="Winter P."/>
            <person name="Zhao S."/>
            <person name="Hane J.K."/>
            <person name="Carrasquilla-Garcia N."/>
            <person name="Condie J.A."/>
            <person name="Upadhyaya H.D."/>
            <person name="Luo M.C."/>
            <person name="Thudi M."/>
            <person name="Gowda C.L."/>
            <person name="Singh N.P."/>
            <person name="Lichtenzveig J."/>
            <person name="Gali K.K."/>
            <person name="Rubio J."/>
            <person name="Nadarajan N."/>
            <person name="Dolezel J."/>
            <person name="Bansal K.C."/>
            <person name="Xu X."/>
            <person name="Edwards D."/>
            <person name="Zhang G."/>
            <person name="Kahl G."/>
            <person name="Gil J."/>
            <person name="Singh K.B."/>
            <person name="Datta S.K."/>
            <person name="Jackson S.A."/>
            <person name="Wang J."/>
            <person name="Cook D.R."/>
        </authorList>
    </citation>
    <scope>NUCLEOTIDE SEQUENCE [LARGE SCALE GENOMIC DNA]</scope>
    <source>
        <strain evidence="5">cv. CDC Frontier</strain>
    </source>
</reference>